<feature type="compositionally biased region" description="Pro residues" evidence="9">
    <location>
        <begin position="44"/>
        <end position="60"/>
    </location>
</feature>
<reference evidence="11" key="1">
    <citation type="submission" date="2021-01" db="EMBL/GenBank/DDBJ databases">
        <authorList>
            <person name="Corre E."/>
            <person name="Pelletier E."/>
            <person name="Niang G."/>
            <person name="Scheremetjew M."/>
            <person name="Finn R."/>
            <person name="Kale V."/>
            <person name="Holt S."/>
            <person name="Cochrane G."/>
            <person name="Meng A."/>
            <person name="Brown T."/>
            <person name="Cohen L."/>
        </authorList>
    </citation>
    <scope>NUCLEOTIDE SEQUENCE</scope>
    <source>
        <strain evidence="11">B596</strain>
    </source>
</reference>
<feature type="region of interest" description="Disordered" evidence="9">
    <location>
        <begin position="594"/>
        <end position="618"/>
    </location>
</feature>
<evidence type="ECO:0000256" key="6">
    <source>
        <dbReference type="ARBA" id="ARBA00023136"/>
    </source>
</evidence>
<comment type="similarity">
    <text evidence="7">Belongs to the fluoride channel Fluc/FEX (TC 1.A.43) family.</text>
</comment>
<feature type="transmembrane region" description="Helical" evidence="10">
    <location>
        <begin position="643"/>
        <end position="664"/>
    </location>
</feature>
<dbReference type="PANTHER" id="PTHR28259:SF1">
    <property type="entry name" value="FLUORIDE EXPORT PROTEIN 1-RELATED"/>
    <property type="match status" value="1"/>
</dbReference>
<dbReference type="Pfam" id="PF02537">
    <property type="entry name" value="CRCB"/>
    <property type="match status" value="2"/>
</dbReference>
<comment type="function">
    <text evidence="1">Fluoride channel required for the rapid expulsion of cytoplasmic fluoride.</text>
</comment>
<dbReference type="EMBL" id="HBFG01000847">
    <property type="protein sequence ID" value="CAD8729159.1"/>
    <property type="molecule type" value="Transcribed_RNA"/>
</dbReference>
<evidence type="ECO:0000256" key="2">
    <source>
        <dbReference type="ARBA" id="ARBA00004651"/>
    </source>
</evidence>
<evidence type="ECO:0000256" key="5">
    <source>
        <dbReference type="ARBA" id="ARBA00022989"/>
    </source>
</evidence>
<name>A0A6T9ZMC4_9STRA</name>
<evidence type="ECO:0000256" key="1">
    <source>
        <dbReference type="ARBA" id="ARBA00002598"/>
    </source>
</evidence>
<dbReference type="EMBL" id="HBFG01000825">
    <property type="protein sequence ID" value="CAD8729143.1"/>
    <property type="molecule type" value="Transcribed_RNA"/>
</dbReference>
<evidence type="ECO:0000256" key="3">
    <source>
        <dbReference type="ARBA" id="ARBA00022475"/>
    </source>
</evidence>
<dbReference type="AlphaFoldDB" id="A0A6T9ZMC4"/>
<sequence>MEATCPLTPLNETENISDSDVEGTAENFYASPQMPLHLQEHQPQLPPEVPLTPLALYPPQPRDESEARESFRRGAIEKAHEISALSWVEHIQNHDVHRFRNSIQRRPRSNSVPEQYPSERLSLVPSEGAPTISEAEDWQIAPSFRSFHSVTARSTLRRRRTSSYGDLGLAFPPATDDSAVTPSIAPIVSSFKRYKRSISLDDGKVDKEIGIVARPASFETDIKIPKRSQVVAPQPAATRVSTHRGEESSPVRKNRIEGLATWEKYYNRHVQLMISLALFSYLGQFSRYFIEHIFGKACHKPETVGWDPIWSMCTSSPGTTESTGGAFFTDLPTNIIGCFLMGLLVSGDGESISVNLPMAGLPRHHFFQNWVVTHVGLRTGFCGALTTFASWNTQMVVMICGGRATDLGYSQWMSAIWGYVLGFYASLQSYQFGVAVAYALSRWYNPHLAREADRIVDKKAIGVLIHRDLPDFERRFLHDIVFENQHHQDASNDDSLLKYGKCSYEAYYDNHIHHLRAWKETTDSHRHGFRGGFENVKKSYVSDLHEIEKTILVHRMEPRQELLEIARDAGWDVGALRNWISALTREEQRIQIEGREKSVTTKNNNRGEHKSNTEFEGDSVDSVAETQIEDSYFATSYSSIIEVVITFLGFLVATGLLLTGFFHYSSMMEFNDDDRSVLASSYRTQFLASLVSPLGTYARWHLSRLNGTVRDENWEWLPIGTLWANLIASCISALCAGILLSLEDGSLEAAFVVATQVGFAGSCSTVSTYCTETAGLLRALPRAFWGYYYGFGSMICALAVGTISYVWAVL</sequence>
<dbReference type="InterPro" id="IPR003691">
    <property type="entry name" value="FluC"/>
</dbReference>
<feature type="compositionally biased region" description="Basic residues" evidence="9">
    <location>
        <begin position="99"/>
        <end position="108"/>
    </location>
</feature>
<comment type="catalytic activity">
    <reaction evidence="8">
        <text>fluoride(in) = fluoride(out)</text>
        <dbReference type="Rhea" id="RHEA:76159"/>
        <dbReference type="ChEBI" id="CHEBI:17051"/>
    </reaction>
    <physiologicalReaction direction="left-to-right" evidence="8">
        <dbReference type="Rhea" id="RHEA:76160"/>
    </physiologicalReaction>
</comment>
<feature type="region of interest" description="Disordered" evidence="9">
    <location>
        <begin position="1"/>
        <end position="30"/>
    </location>
</feature>
<keyword evidence="4 10" id="KW-0812">Transmembrane</keyword>
<feature type="compositionally biased region" description="Basic and acidic residues" evidence="9">
    <location>
        <begin position="243"/>
        <end position="252"/>
    </location>
</feature>
<gene>
    <name evidence="11" type="ORF">PDEL0327_LOCUS636</name>
    <name evidence="12" type="ORF">PDEL0327_LOCUS652</name>
</gene>
<feature type="region of interest" description="Disordered" evidence="9">
    <location>
        <begin position="233"/>
        <end position="252"/>
    </location>
</feature>
<keyword evidence="6 10" id="KW-0472">Membrane</keyword>
<evidence type="ECO:0008006" key="13">
    <source>
        <dbReference type="Google" id="ProtNLM"/>
    </source>
</evidence>
<feature type="compositionally biased region" description="Basic and acidic residues" evidence="9">
    <location>
        <begin position="594"/>
        <end position="613"/>
    </location>
</feature>
<dbReference type="GO" id="GO:1903425">
    <property type="term" value="F:fluoride transmembrane transporter activity"/>
    <property type="evidence" value="ECO:0007669"/>
    <property type="project" value="TreeGrafter"/>
</dbReference>
<accession>A0A6T9ZMC4</accession>
<feature type="transmembrane region" description="Helical" evidence="10">
    <location>
        <begin position="787"/>
        <end position="808"/>
    </location>
</feature>
<keyword evidence="3" id="KW-1003">Cell membrane</keyword>
<evidence type="ECO:0000256" key="9">
    <source>
        <dbReference type="SAM" id="MobiDB-lite"/>
    </source>
</evidence>
<feature type="region of interest" description="Disordered" evidence="9">
    <location>
        <begin position="99"/>
        <end position="126"/>
    </location>
</feature>
<keyword evidence="5 10" id="KW-1133">Transmembrane helix</keyword>
<dbReference type="PANTHER" id="PTHR28259">
    <property type="entry name" value="FLUORIDE EXPORT PROTEIN 1-RELATED"/>
    <property type="match status" value="1"/>
</dbReference>
<evidence type="ECO:0000256" key="4">
    <source>
        <dbReference type="ARBA" id="ARBA00022692"/>
    </source>
</evidence>
<evidence type="ECO:0000256" key="8">
    <source>
        <dbReference type="ARBA" id="ARBA00035585"/>
    </source>
</evidence>
<proteinExistence type="inferred from homology"/>
<feature type="compositionally biased region" description="Basic and acidic residues" evidence="9">
    <location>
        <begin position="61"/>
        <end position="70"/>
    </location>
</feature>
<feature type="transmembrane region" description="Helical" evidence="10">
    <location>
        <begin position="722"/>
        <end position="742"/>
    </location>
</feature>
<dbReference type="GO" id="GO:0005886">
    <property type="term" value="C:plasma membrane"/>
    <property type="evidence" value="ECO:0007669"/>
    <property type="project" value="UniProtKB-SubCell"/>
</dbReference>
<evidence type="ECO:0000313" key="12">
    <source>
        <dbReference type="EMBL" id="CAD8729159.1"/>
    </source>
</evidence>
<evidence type="ECO:0000256" key="7">
    <source>
        <dbReference type="ARBA" id="ARBA00035120"/>
    </source>
</evidence>
<evidence type="ECO:0000313" key="11">
    <source>
        <dbReference type="EMBL" id="CAD8729143.1"/>
    </source>
</evidence>
<organism evidence="11">
    <name type="scientific">Pseudo-nitzschia delicatissima</name>
    <dbReference type="NCBI Taxonomy" id="44447"/>
    <lineage>
        <taxon>Eukaryota</taxon>
        <taxon>Sar</taxon>
        <taxon>Stramenopiles</taxon>
        <taxon>Ochrophyta</taxon>
        <taxon>Bacillariophyta</taxon>
        <taxon>Bacillariophyceae</taxon>
        <taxon>Bacillariophycidae</taxon>
        <taxon>Bacillariales</taxon>
        <taxon>Bacillariaceae</taxon>
        <taxon>Pseudo-nitzschia</taxon>
    </lineage>
</organism>
<comment type="subcellular location">
    <subcellularLocation>
        <location evidence="2">Cell membrane</location>
        <topology evidence="2">Multi-pass membrane protein</topology>
    </subcellularLocation>
</comment>
<protein>
    <recommendedName>
        <fullName evidence="13">Fluoride ion transporter CrcB</fullName>
    </recommendedName>
</protein>
<evidence type="ECO:0000256" key="10">
    <source>
        <dbReference type="SAM" id="Phobius"/>
    </source>
</evidence>
<feature type="region of interest" description="Disordered" evidence="9">
    <location>
        <begin position="43"/>
        <end position="70"/>
    </location>
</feature>